<feature type="region of interest" description="Disordered" evidence="1">
    <location>
        <begin position="1"/>
        <end position="23"/>
    </location>
</feature>
<evidence type="ECO:0000256" key="1">
    <source>
        <dbReference type="SAM" id="MobiDB-lite"/>
    </source>
</evidence>
<dbReference type="AlphaFoldDB" id="A0A699VAL2"/>
<comment type="caution">
    <text evidence="2">The sequence shown here is derived from an EMBL/GenBank/DDBJ whole genome shotgun (WGS) entry which is preliminary data.</text>
</comment>
<accession>A0A699VAL2</accession>
<evidence type="ECO:0000313" key="2">
    <source>
        <dbReference type="EMBL" id="GFD30751.1"/>
    </source>
</evidence>
<dbReference type="EMBL" id="BKCJ011407157">
    <property type="protein sequence ID" value="GFD30751.1"/>
    <property type="molecule type" value="Genomic_DNA"/>
</dbReference>
<gene>
    <name evidence="2" type="ORF">Tci_902720</name>
</gene>
<feature type="non-terminal residue" evidence="2">
    <location>
        <position position="66"/>
    </location>
</feature>
<proteinExistence type="predicted"/>
<reference evidence="2" key="1">
    <citation type="journal article" date="2019" name="Sci. Rep.">
        <title>Draft genome of Tanacetum cinerariifolium, the natural source of mosquito coil.</title>
        <authorList>
            <person name="Yamashiro T."/>
            <person name="Shiraishi A."/>
            <person name="Satake H."/>
            <person name="Nakayama K."/>
        </authorList>
    </citation>
    <scope>NUCLEOTIDE SEQUENCE</scope>
</reference>
<protein>
    <submittedName>
        <fullName evidence="2">Uncharacterized protein</fullName>
    </submittedName>
</protein>
<sequence>MARRRTLVRSSQSESAALPFDEDDPEAEFKKYLRQVSDDDEPAEPVSLSLVSDIRTWEVIPTEFGL</sequence>
<organism evidence="2">
    <name type="scientific">Tanacetum cinerariifolium</name>
    <name type="common">Dalmatian daisy</name>
    <name type="synonym">Chrysanthemum cinerariifolium</name>
    <dbReference type="NCBI Taxonomy" id="118510"/>
    <lineage>
        <taxon>Eukaryota</taxon>
        <taxon>Viridiplantae</taxon>
        <taxon>Streptophyta</taxon>
        <taxon>Embryophyta</taxon>
        <taxon>Tracheophyta</taxon>
        <taxon>Spermatophyta</taxon>
        <taxon>Magnoliopsida</taxon>
        <taxon>eudicotyledons</taxon>
        <taxon>Gunneridae</taxon>
        <taxon>Pentapetalae</taxon>
        <taxon>asterids</taxon>
        <taxon>campanulids</taxon>
        <taxon>Asterales</taxon>
        <taxon>Asteraceae</taxon>
        <taxon>Asteroideae</taxon>
        <taxon>Anthemideae</taxon>
        <taxon>Anthemidinae</taxon>
        <taxon>Tanacetum</taxon>
    </lineage>
</organism>
<name>A0A699VAL2_TANCI</name>